<dbReference type="GO" id="GO:0071949">
    <property type="term" value="F:FAD binding"/>
    <property type="evidence" value="ECO:0007669"/>
    <property type="project" value="InterPro"/>
</dbReference>
<dbReference type="PRINTS" id="PR00420">
    <property type="entry name" value="RNGMNOXGNASE"/>
</dbReference>
<dbReference type="Pfam" id="PF01494">
    <property type="entry name" value="FAD_binding_3"/>
    <property type="match status" value="1"/>
</dbReference>
<dbReference type="InterPro" id="IPR051704">
    <property type="entry name" value="FAD_aromatic-hydroxylase"/>
</dbReference>
<protein>
    <recommendedName>
        <fullName evidence="4">FAD-binding domain-containing protein</fullName>
    </recommendedName>
</protein>
<evidence type="ECO:0000256" key="1">
    <source>
        <dbReference type="ARBA" id="ARBA00022630"/>
    </source>
</evidence>
<organism evidence="5 6">
    <name type="scientific">Dactylonectria macrodidyma</name>
    <dbReference type="NCBI Taxonomy" id="307937"/>
    <lineage>
        <taxon>Eukaryota</taxon>
        <taxon>Fungi</taxon>
        <taxon>Dikarya</taxon>
        <taxon>Ascomycota</taxon>
        <taxon>Pezizomycotina</taxon>
        <taxon>Sordariomycetes</taxon>
        <taxon>Hypocreomycetidae</taxon>
        <taxon>Hypocreales</taxon>
        <taxon>Nectriaceae</taxon>
        <taxon>Dactylonectria</taxon>
    </lineage>
</organism>
<evidence type="ECO:0000313" key="6">
    <source>
        <dbReference type="Proteomes" id="UP000738349"/>
    </source>
</evidence>
<keyword evidence="1" id="KW-0285">Flavoprotein</keyword>
<dbReference type="InterPro" id="IPR002938">
    <property type="entry name" value="FAD-bd"/>
</dbReference>
<sequence length="388" mass="42706">MATKPKAVIIGAGIAGLSAAWWLDKAGWTSIVVERAPCLRDGGYLVTISGLGLETLKHMDLESALKGLTYKFEENIFNDNNGNELLRIRYKDVHGGVESFAACRDDLAHALAKVLPDSASIRFNETLDHVSDDGSKIKATLQSGDTIEADLLIGADGIRSSVRGQSWKDVDCLEHLGYSYSAYDFVATDVLQSDCVSYNGPGHLDMLYALRNDRVAALHIWRDDLTKPQDEQNKFQTLRHVTAGGVKLVTDVINHAEESGSSPIMDSLTMVTLPQWSQGRTLLLGDAAHCLTLMSAQGACMALASTEILGKELMATTDISEALANHEKKLRPVIEKLQQRSRIMASMYIPKSKIWYHLRNLLMKLMPASWVASWHANAVKLEVELTKI</sequence>
<comment type="caution">
    <text evidence="5">The sequence shown here is derived from an EMBL/GenBank/DDBJ whole genome shotgun (WGS) entry which is preliminary data.</text>
</comment>
<dbReference type="SUPFAM" id="SSF51905">
    <property type="entry name" value="FAD/NAD(P)-binding domain"/>
    <property type="match status" value="1"/>
</dbReference>
<feature type="domain" description="FAD-binding" evidence="4">
    <location>
        <begin position="7"/>
        <end position="340"/>
    </location>
</feature>
<dbReference type="PANTHER" id="PTHR46865">
    <property type="entry name" value="OXIDOREDUCTASE-RELATED"/>
    <property type="match status" value="1"/>
</dbReference>
<evidence type="ECO:0000256" key="3">
    <source>
        <dbReference type="ARBA" id="ARBA00023002"/>
    </source>
</evidence>
<keyword evidence="2" id="KW-0274">FAD</keyword>
<keyword evidence="3" id="KW-0560">Oxidoreductase</keyword>
<evidence type="ECO:0000256" key="2">
    <source>
        <dbReference type="ARBA" id="ARBA00022827"/>
    </source>
</evidence>
<dbReference type="InterPro" id="IPR036188">
    <property type="entry name" value="FAD/NAD-bd_sf"/>
</dbReference>
<evidence type="ECO:0000313" key="5">
    <source>
        <dbReference type="EMBL" id="KAH7125824.1"/>
    </source>
</evidence>
<dbReference type="OrthoDB" id="655030at2759"/>
<keyword evidence="6" id="KW-1185">Reference proteome</keyword>
<gene>
    <name evidence="5" type="ORF">EDB81DRAFT_810012</name>
</gene>
<proteinExistence type="predicted"/>
<dbReference type="Gene3D" id="3.50.50.60">
    <property type="entry name" value="FAD/NAD(P)-binding domain"/>
    <property type="match status" value="1"/>
</dbReference>
<accession>A0A9P9INR3</accession>
<dbReference type="EMBL" id="JAGMUV010000020">
    <property type="protein sequence ID" value="KAH7125824.1"/>
    <property type="molecule type" value="Genomic_DNA"/>
</dbReference>
<dbReference type="PANTHER" id="PTHR46865:SF8">
    <property type="entry name" value="POSSIBLE OXIDOREDUCTASE"/>
    <property type="match status" value="1"/>
</dbReference>
<name>A0A9P9INR3_9HYPO</name>
<evidence type="ECO:0000259" key="4">
    <source>
        <dbReference type="Pfam" id="PF01494"/>
    </source>
</evidence>
<dbReference type="Proteomes" id="UP000738349">
    <property type="component" value="Unassembled WGS sequence"/>
</dbReference>
<reference evidence="5" key="1">
    <citation type="journal article" date="2021" name="Nat. Commun.">
        <title>Genetic determinants of endophytism in the Arabidopsis root mycobiome.</title>
        <authorList>
            <person name="Mesny F."/>
            <person name="Miyauchi S."/>
            <person name="Thiergart T."/>
            <person name="Pickel B."/>
            <person name="Atanasova L."/>
            <person name="Karlsson M."/>
            <person name="Huettel B."/>
            <person name="Barry K.W."/>
            <person name="Haridas S."/>
            <person name="Chen C."/>
            <person name="Bauer D."/>
            <person name="Andreopoulos W."/>
            <person name="Pangilinan J."/>
            <person name="LaButti K."/>
            <person name="Riley R."/>
            <person name="Lipzen A."/>
            <person name="Clum A."/>
            <person name="Drula E."/>
            <person name="Henrissat B."/>
            <person name="Kohler A."/>
            <person name="Grigoriev I.V."/>
            <person name="Martin F.M."/>
            <person name="Hacquard S."/>
        </authorList>
    </citation>
    <scope>NUCLEOTIDE SEQUENCE</scope>
    <source>
        <strain evidence="5">MPI-CAGE-AT-0147</strain>
    </source>
</reference>
<dbReference type="AlphaFoldDB" id="A0A9P9INR3"/>
<dbReference type="GO" id="GO:0016491">
    <property type="term" value="F:oxidoreductase activity"/>
    <property type="evidence" value="ECO:0007669"/>
    <property type="project" value="UniProtKB-KW"/>
</dbReference>